<evidence type="ECO:0000259" key="1">
    <source>
        <dbReference type="PROSITE" id="PS51554"/>
    </source>
</evidence>
<gene>
    <name evidence="2" type="ORF">S12H4_59138</name>
</gene>
<name>X1W2D8_9ZZZZ</name>
<feature type="non-terminal residue" evidence="2">
    <location>
        <position position="168"/>
    </location>
</feature>
<dbReference type="InterPro" id="IPR004184">
    <property type="entry name" value="PFL_dom"/>
</dbReference>
<dbReference type="PANTHER" id="PTHR43641">
    <property type="entry name" value="FORMATE ACETYLTRANSFERASE 3-RELATED"/>
    <property type="match status" value="1"/>
</dbReference>
<dbReference type="PROSITE" id="PS51554">
    <property type="entry name" value="PFL"/>
    <property type="match status" value="1"/>
</dbReference>
<sequence>VGVTAEESNTYTDFCLINLGGLKEDGTNGVNELSFLILDVIEEMRILQPSSMVQISKITPDDFLKRALKIIKTGFGQPSIFNTDMIIQEMLRVGKSIEDARNGGTSGCVETGAFGKENYNLTGYFNLVKILEVTLHNGLDPKTKKQIGLRTGDSTKFKTYDELFEAFS</sequence>
<dbReference type="Pfam" id="PF02901">
    <property type="entry name" value="PFL-like"/>
    <property type="match status" value="1"/>
</dbReference>
<proteinExistence type="predicted"/>
<dbReference type="SUPFAM" id="SSF51998">
    <property type="entry name" value="PFL-like glycyl radical enzymes"/>
    <property type="match status" value="1"/>
</dbReference>
<dbReference type="InterPro" id="IPR051215">
    <property type="entry name" value="GRE"/>
</dbReference>
<organism evidence="2">
    <name type="scientific">marine sediment metagenome</name>
    <dbReference type="NCBI Taxonomy" id="412755"/>
    <lineage>
        <taxon>unclassified sequences</taxon>
        <taxon>metagenomes</taxon>
        <taxon>ecological metagenomes</taxon>
    </lineage>
</organism>
<protein>
    <recommendedName>
        <fullName evidence="1">PFL domain-containing protein</fullName>
    </recommendedName>
</protein>
<reference evidence="2" key="1">
    <citation type="journal article" date="2014" name="Front. Microbiol.">
        <title>High frequency of phylogenetically diverse reductive dehalogenase-homologous genes in deep subseafloor sedimentary metagenomes.</title>
        <authorList>
            <person name="Kawai M."/>
            <person name="Futagami T."/>
            <person name="Toyoda A."/>
            <person name="Takaki Y."/>
            <person name="Nishi S."/>
            <person name="Hori S."/>
            <person name="Arai W."/>
            <person name="Tsubouchi T."/>
            <person name="Morono Y."/>
            <person name="Uchiyama I."/>
            <person name="Ito T."/>
            <person name="Fujiyama A."/>
            <person name="Inagaki F."/>
            <person name="Takami H."/>
        </authorList>
    </citation>
    <scope>NUCLEOTIDE SEQUENCE</scope>
    <source>
        <strain evidence="2">Expedition CK06-06</strain>
    </source>
</reference>
<feature type="domain" description="PFL" evidence="1">
    <location>
        <begin position="1"/>
        <end position="168"/>
    </location>
</feature>
<dbReference type="PANTHER" id="PTHR43641:SF2">
    <property type="entry name" value="DEHYDRATASE YBIW-RELATED"/>
    <property type="match status" value="1"/>
</dbReference>
<feature type="non-terminal residue" evidence="2">
    <location>
        <position position="1"/>
    </location>
</feature>
<accession>X1W2D8</accession>
<comment type="caution">
    <text evidence="2">The sequence shown here is derived from an EMBL/GenBank/DDBJ whole genome shotgun (WGS) entry which is preliminary data.</text>
</comment>
<dbReference type="Gene3D" id="3.20.70.20">
    <property type="match status" value="1"/>
</dbReference>
<evidence type="ECO:0000313" key="2">
    <source>
        <dbReference type="EMBL" id="GAJ23530.1"/>
    </source>
</evidence>
<dbReference type="AlphaFoldDB" id="X1W2D8"/>
<dbReference type="GO" id="GO:0005829">
    <property type="term" value="C:cytosol"/>
    <property type="evidence" value="ECO:0007669"/>
    <property type="project" value="TreeGrafter"/>
</dbReference>
<dbReference type="EMBL" id="BARW01038563">
    <property type="protein sequence ID" value="GAJ23530.1"/>
    <property type="molecule type" value="Genomic_DNA"/>
</dbReference>
<dbReference type="GO" id="GO:0003824">
    <property type="term" value="F:catalytic activity"/>
    <property type="evidence" value="ECO:0007669"/>
    <property type="project" value="InterPro"/>
</dbReference>